<accession>A0ABV0CZY5</accession>
<dbReference type="Proteomes" id="UP001484535">
    <property type="component" value="Unassembled WGS sequence"/>
</dbReference>
<dbReference type="Gene3D" id="1.10.287.130">
    <property type="match status" value="1"/>
</dbReference>
<dbReference type="PANTHER" id="PTHR45436:SF9">
    <property type="entry name" value="SENSOR PROTEIN"/>
    <property type="match status" value="1"/>
</dbReference>
<evidence type="ECO:0000256" key="14">
    <source>
        <dbReference type="RuleBase" id="RU364088"/>
    </source>
</evidence>
<dbReference type="SUPFAM" id="SSF55874">
    <property type="entry name" value="ATPase domain of HSP90 chaperone/DNA topoisomerase II/histidine kinase"/>
    <property type="match status" value="1"/>
</dbReference>
<dbReference type="InterPro" id="IPR003661">
    <property type="entry name" value="HisK_dim/P_dom"/>
</dbReference>
<evidence type="ECO:0000256" key="12">
    <source>
        <dbReference type="ARBA" id="ARBA00023012"/>
    </source>
</evidence>
<keyword evidence="10 14" id="KW-0067">ATP-binding</keyword>
<dbReference type="CDD" id="cd00075">
    <property type="entry name" value="HATPase"/>
    <property type="match status" value="1"/>
</dbReference>
<dbReference type="GO" id="GO:0004673">
    <property type="term" value="F:protein histidine kinase activity"/>
    <property type="evidence" value="ECO:0007669"/>
    <property type="project" value="UniProtKB-EC"/>
</dbReference>
<dbReference type="SUPFAM" id="SSF47384">
    <property type="entry name" value="Homodimeric domain of signal transducing histidine kinase"/>
    <property type="match status" value="1"/>
</dbReference>
<feature type="domain" description="Histidine kinase" evidence="16">
    <location>
        <begin position="242"/>
        <end position="459"/>
    </location>
</feature>
<keyword evidence="19" id="KW-1185">Reference proteome</keyword>
<dbReference type="InterPro" id="IPR003594">
    <property type="entry name" value="HATPase_dom"/>
</dbReference>
<dbReference type="Pfam" id="PF02518">
    <property type="entry name" value="HATPase_c"/>
    <property type="match status" value="1"/>
</dbReference>
<feature type="region of interest" description="Disordered" evidence="15">
    <location>
        <begin position="458"/>
        <end position="484"/>
    </location>
</feature>
<evidence type="ECO:0000256" key="10">
    <source>
        <dbReference type="ARBA" id="ARBA00022840"/>
    </source>
</evidence>
<feature type="compositionally biased region" description="Basic and acidic residues" evidence="15">
    <location>
        <begin position="458"/>
        <end position="471"/>
    </location>
</feature>
<evidence type="ECO:0000256" key="11">
    <source>
        <dbReference type="ARBA" id="ARBA00022989"/>
    </source>
</evidence>
<protein>
    <recommendedName>
        <fullName evidence="14">Sensor protein</fullName>
        <ecNumber evidence="14">2.7.13.3</ecNumber>
    </recommendedName>
</protein>
<dbReference type="PROSITE" id="PS50109">
    <property type="entry name" value="HIS_KIN"/>
    <property type="match status" value="1"/>
</dbReference>
<dbReference type="CDD" id="cd00082">
    <property type="entry name" value="HisKA"/>
    <property type="match status" value="1"/>
</dbReference>
<evidence type="ECO:0000256" key="6">
    <source>
        <dbReference type="ARBA" id="ARBA00022679"/>
    </source>
</evidence>
<dbReference type="NCBIfam" id="TIGR01386">
    <property type="entry name" value="cztS_silS_copS"/>
    <property type="match status" value="1"/>
</dbReference>
<dbReference type="InterPro" id="IPR004358">
    <property type="entry name" value="Sig_transdc_His_kin-like_C"/>
</dbReference>
<dbReference type="Pfam" id="PF00512">
    <property type="entry name" value="HisKA"/>
    <property type="match status" value="1"/>
</dbReference>
<evidence type="ECO:0000256" key="15">
    <source>
        <dbReference type="SAM" id="MobiDB-lite"/>
    </source>
</evidence>
<dbReference type="CDD" id="cd06225">
    <property type="entry name" value="HAMP"/>
    <property type="match status" value="1"/>
</dbReference>
<evidence type="ECO:0000256" key="9">
    <source>
        <dbReference type="ARBA" id="ARBA00022777"/>
    </source>
</evidence>
<comment type="subcellular location">
    <subcellularLocation>
        <location evidence="2 14">Cell inner membrane</location>
    </subcellularLocation>
</comment>
<keyword evidence="6 14" id="KW-0808">Transferase</keyword>
<dbReference type="EC" id="2.7.13.3" evidence="14"/>
<evidence type="ECO:0000256" key="5">
    <source>
        <dbReference type="ARBA" id="ARBA00022553"/>
    </source>
</evidence>
<feature type="domain" description="HAMP" evidence="17">
    <location>
        <begin position="181"/>
        <end position="234"/>
    </location>
</feature>
<dbReference type="SMART" id="SM00304">
    <property type="entry name" value="HAMP"/>
    <property type="match status" value="1"/>
</dbReference>
<feature type="transmembrane region" description="Helical" evidence="14">
    <location>
        <begin position="156"/>
        <end position="180"/>
    </location>
</feature>
<evidence type="ECO:0000256" key="8">
    <source>
        <dbReference type="ARBA" id="ARBA00022741"/>
    </source>
</evidence>
<evidence type="ECO:0000256" key="1">
    <source>
        <dbReference type="ARBA" id="ARBA00000085"/>
    </source>
</evidence>
<keyword evidence="9 14" id="KW-0418">Kinase</keyword>
<dbReference type="InterPro" id="IPR005467">
    <property type="entry name" value="His_kinase_dom"/>
</dbReference>
<keyword evidence="12 14" id="KW-0902">Two-component regulatory system</keyword>
<comment type="function">
    <text evidence="14">Member of a two-component regulatory system.</text>
</comment>
<proteinExistence type="predicted"/>
<evidence type="ECO:0000259" key="17">
    <source>
        <dbReference type="PROSITE" id="PS50885"/>
    </source>
</evidence>
<evidence type="ECO:0000256" key="2">
    <source>
        <dbReference type="ARBA" id="ARBA00004533"/>
    </source>
</evidence>
<keyword evidence="4 14" id="KW-0997">Cell inner membrane</keyword>
<name>A0ABV0CZY5_9SPHN</name>
<dbReference type="PRINTS" id="PR00344">
    <property type="entry name" value="BCTRLSENSOR"/>
</dbReference>
<organism evidence="18 19">
    <name type="scientific">Aurantiacibacter flavus</name>
    <dbReference type="NCBI Taxonomy" id="3145232"/>
    <lineage>
        <taxon>Bacteria</taxon>
        <taxon>Pseudomonadati</taxon>
        <taxon>Pseudomonadota</taxon>
        <taxon>Alphaproteobacteria</taxon>
        <taxon>Sphingomonadales</taxon>
        <taxon>Erythrobacteraceae</taxon>
        <taxon>Aurantiacibacter</taxon>
    </lineage>
</organism>
<dbReference type="Gene3D" id="6.10.340.10">
    <property type="match status" value="1"/>
</dbReference>
<evidence type="ECO:0000256" key="3">
    <source>
        <dbReference type="ARBA" id="ARBA00022475"/>
    </source>
</evidence>
<dbReference type="InterPro" id="IPR003660">
    <property type="entry name" value="HAMP_dom"/>
</dbReference>
<comment type="caution">
    <text evidence="18">The sequence shown here is derived from an EMBL/GenBank/DDBJ whole genome shotgun (WGS) entry which is preliminary data.</text>
</comment>
<dbReference type="SMART" id="SM00387">
    <property type="entry name" value="HATPase_c"/>
    <property type="match status" value="1"/>
</dbReference>
<dbReference type="InterPro" id="IPR050428">
    <property type="entry name" value="TCS_sensor_his_kinase"/>
</dbReference>
<keyword evidence="3 14" id="KW-1003">Cell membrane</keyword>
<dbReference type="Gene3D" id="3.30.565.10">
    <property type="entry name" value="Histidine kinase-like ATPase, C-terminal domain"/>
    <property type="match status" value="1"/>
</dbReference>
<evidence type="ECO:0000313" key="19">
    <source>
        <dbReference type="Proteomes" id="UP001484535"/>
    </source>
</evidence>
<dbReference type="InterPro" id="IPR036097">
    <property type="entry name" value="HisK_dim/P_sf"/>
</dbReference>
<evidence type="ECO:0000256" key="4">
    <source>
        <dbReference type="ARBA" id="ARBA00022519"/>
    </source>
</evidence>
<dbReference type="PROSITE" id="PS50885">
    <property type="entry name" value="HAMP"/>
    <property type="match status" value="1"/>
</dbReference>
<keyword evidence="7 14" id="KW-0812">Transmembrane</keyword>
<reference evidence="18 19" key="1">
    <citation type="submission" date="2024-05" db="EMBL/GenBank/DDBJ databases">
        <authorList>
            <person name="Park S."/>
        </authorList>
    </citation>
    <scope>NUCLEOTIDE SEQUENCE [LARGE SCALE GENOMIC DNA]</scope>
    <source>
        <strain evidence="18 19">DGU5</strain>
    </source>
</reference>
<sequence>MIRTRSISFRLAIMFGLATAVVSLVASAGLFMQQSAEFRRHSLEELRGRYVIVERMATFNENHAEWQHLTRKLADFEATQRGLHFVTDSDDPRFRFGSSTLVQAEFARARDGHDTVEFDGRTYSTFAGPIPPGGQRPQTRLIIALDQQPLRQARNALALGIGVTTLLTIIAVSALGWWIARRGLRSADELSSHARRLGEGDLALRLPTKGLPSELEGLVLSFNDALDRLHRSHQKLADFNADVAHELRTPLTNLIGETELALTRERSQEDLAQVLRSNLEELDRLRSIINDMLFLARSDAGDVVSNLTLVDLATESSRTITFMEVLFEENRATVSVEGDARCWVERALFGRALTNLLDNAIRHGKAGGHVSVRIEPSKEAVSVSVTSEGGPIPQASLSRVFDRFYCADPARRSNGSTHGLGLAIVKAVARMHGGMVRAENGDGTVTVGFTIARHLGADTHGGEPGKPDRPATVDCSTLRTERSRPGNSRQLIEFAIERVLSARRLSFLSGVALASDAGFARHLHYANGAHL</sequence>
<keyword evidence="5" id="KW-0597">Phosphoprotein</keyword>
<keyword evidence="13 14" id="KW-0472">Membrane</keyword>
<evidence type="ECO:0000313" key="18">
    <source>
        <dbReference type="EMBL" id="MEN7538210.1"/>
    </source>
</evidence>
<dbReference type="EMBL" id="JBDLBR010000004">
    <property type="protein sequence ID" value="MEN7538210.1"/>
    <property type="molecule type" value="Genomic_DNA"/>
</dbReference>
<dbReference type="Pfam" id="PF00672">
    <property type="entry name" value="HAMP"/>
    <property type="match status" value="1"/>
</dbReference>
<evidence type="ECO:0000256" key="7">
    <source>
        <dbReference type="ARBA" id="ARBA00022692"/>
    </source>
</evidence>
<dbReference type="InterPro" id="IPR036890">
    <property type="entry name" value="HATPase_C_sf"/>
</dbReference>
<dbReference type="PANTHER" id="PTHR45436">
    <property type="entry name" value="SENSOR HISTIDINE KINASE YKOH"/>
    <property type="match status" value="1"/>
</dbReference>
<comment type="catalytic activity">
    <reaction evidence="1 14">
        <text>ATP + protein L-histidine = ADP + protein N-phospho-L-histidine.</text>
        <dbReference type="EC" id="2.7.13.3"/>
    </reaction>
</comment>
<gene>
    <name evidence="18" type="ORF">ABDJ38_13590</name>
</gene>
<dbReference type="RefSeq" id="WP_346785661.1">
    <property type="nucleotide sequence ID" value="NZ_JBDLBR010000004.1"/>
</dbReference>
<evidence type="ECO:0000256" key="13">
    <source>
        <dbReference type="ARBA" id="ARBA00023136"/>
    </source>
</evidence>
<evidence type="ECO:0000259" key="16">
    <source>
        <dbReference type="PROSITE" id="PS50109"/>
    </source>
</evidence>
<dbReference type="SMART" id="SM00388">
    <property type="entry name" value="HisKA"/>
    <property type="match status" value="1"/>
</dbReference>
<dbReference type="InterPro" id="IPR006290">
    <property type="entry name" value="CztS_silS_copS"/>
</dbReference>
<keyword evidence="8 14" id="KW-0547">Nucleotide-binding</keyword>
<keyword evidence="11 14" id="KW-1133">Transmembrane helix</keyword>